<protein>
    <submittedName>
        <fullName evidence="2">Predicted protein</fullName>
    </submittedName>
</protein>
<proteinExistence type="predicted"/>
<feature type="region of interest" description="Disordered" evidence="1">
    <location>
        <begin position="159"/>
        <end position="178"/>
    </location>
</feature>
<evidence type="ECO:0000313" key="3">
    <source>
        <dbReference type="Proteomes" id="UP000008698"/>
    </source>
</evidence>
<dbReference type="Proteomes" id="UP000008698">
    <property type="component" value="Unassembled WGS sequence"/>
</dbReference>
<evidence type="ECO:0000313" key="2">
    <source>
        <dbReference type="EMBL" id="EEY20456.1"/>
    </source>
</evidence>
<keyword evidence="3" id="KW-1185">Reference proteome</keyword>
<dbReference type="RefSeq" id="XP_003003004.1">
    <property type="nucleotide sequence ID" value="XM_003002958.1"/>
</dbReference>
<sequence length="178" mass="18640">MGSWPVEPEGDAAEGGQGRRSEGAPEGGAVDVEEVWGAGAEGNVEGAEAREEGVNGVDCATVAADEQGVEGVLVGYREGRGLVEGRQGLDVAVGGKGLGSLVRFWHVAYGSMARENATCGRDVRVSGGRQFETWGVECVARGTVDGRWTYILWHDSSKGMQEESPSCFSSPLPLGVRL</sequence>
<accession>C9SNU1</accession>
<dbReference type="AlphaFoldDB" id="C9SNU1"/>
<gene>
    <name evidence="2" type="ORF">VDBG_06566</name>
</gene>
<evidence type="ECO:0000256" key="1">
    <source>
        <dbReference type="SAM" id="MobiDB-lite"/>
    </source>
</evidence>
<dbReference type="HOGENOM" id="CLU_1511733_0_0_1"/>
<name>C9SNU1_VERA1</name>
<feature type="region of interest" description="Disordered" evidence="1">
    <location>
        <begin position="1"/>
        <end position="29"/>
    </location>
</feature>
<dbReference type="KEGG" id="val:VDBG_06566"/>
<reference evidence="3" key="1">
    <citation type="journal article" date="2011" name="PLoS Pathog.">
        <title>Comparative genomics yields insights into niche adaptation of plant vascular wilt pathogens.</title>
        <authorList>
            <person name="Klosterman S.J."/>
            <person name="Subbarao K.V."/>
            <person name="Kang S."/>
            <person name="Veronese P."/>
            <person name="Gold S.E."/>
            <person name="Thomma B.P.H.J."/>
            <person name="Chen Z."/>
            <person name="Henrissat B."/>
            <person name="Lee Y.-H."/>
            <person name="Park J."/>
            <person name="Garcia-Pedrajas M.D."/>
            <person name="Barbara D.J."/>
            <person name="Anchieta A."/>
            <person name="de Jonge R."/>
            <person name="Santhanam P."/>
            <person name="Maruthachalam K."/>
            <person name="Atallah Z."/>
            <person name="Amyotte S.G."/>
            <person name="Paz Z."/>
            <person name="Inderbitzin P."/>
            <person name="Hayes R.J."/>
            <person name="Heiman D.I."/>
            <person name="Young S."/>
            <person name="Zeng Q."/>
            <person name="Engels R."/>
            <person name="Galagan J."/>
            <person name="Cuomo C.A."/>
            <person name="Dobinson K.F."/>
            <person name="Ma L.-J."/>
        </authorList>
    </citation>
    <scope>NUCLEOTIDE SEQUENCE [LARGE SCALE GENOMIC DNA]</scope>
    <source>
        <strain evidence="3">VaMs.102 / ATCC MYA-4576 / FGSC 10136</strain>
    </source>
</reference>
<dbReference type="GeneID" id="9537045"/>
<organism evidence="3">
    <name type="scientific">Verticillium alfalfae (strain VaMs.102 / ATCC MYA-4576 / FGSC 10136)</name>
    <name type="common">Verticillium wilt of alfalfa</name>
    <name type="synonym">Verticillium albo-atrum</name>
    <dbReference type="NCBI Taxonomy" id="526221"/>
    <lineage>
        <taxon>Eukaryota</taxon>
        <taxon>Fungi</taxon>
        <taxon>Dikarya</taxon>
        <taxon>Ascomycota</taxon>
        <taxon>Pezizomycotina</taxon>
        <taxon>Sordariomycetes</taxon>
        <taxon>Hypocreomycetidae</taxon>
        <taxon>Glomerellales</taxon>
        <taxon>Plectosphaerellaceae</taxon>
        <taxon>Verticillium</taxon>
    </lineage>
</organism>
<dbReference type="EMBL" id="DS985221">
    <property type="protein sequence ID" value="EEY20456.1"/>
    <property type="molecule type" value="Genomic_DNA"/>
</dbReference>